<evidence type="ECO:0000313" key="2">
    <source>
        <dbReference type="Proteomes" id="UP001146120"/>
    </source>
</evidence>
<keyword evidence="2" id="KW-1185">Reference proteome</keyword>
<dbReference type="Proteomes" id="UP001146120">
    <property type="component" value="Unassembled WGS sequence"/>
</dbReference>
<accession>A0AAV2ZA50</accession>
<proteinExistence type="predicted"/>
<dbReference type="EMBL" id="DAKRPA010000027">
    <property type="protein sequence ID" value="DBA02755.1"/>
    <property type="molecule type" value="Genomic_DNA"/>
</dbReference>
<evidence type="ECO:0000313" key="1">
    <source>
        <dbReference type="EMBL" id="DBA02755.1"/>
    </source>
</evidence>
<name>A0AAV2ZA50_9STRA</name>
<feature type="non-terminal residue" evidence="1">
    <location>
        <position position="97"/>
    </location>
</feature>
<organism evidence="1 2">
    <name type="scientific">Lagenidium giganteum</name>
    <dbReference type="NCBI Taxonomy" id="4803"/>
    <lineage>
        <taxon>Eukaryota</taxon>
        <taxon>Sar</taxon>
        <taxon>Stramenopiles</taxon>
        <taxon>Oomycota</taxon>
        <taxon>Peronosporomycetes</taxon>
        <taxon>Pythiales</taxon>
        <taxon>Pythiaceae</taxon>
    </lineage>
</organism>
<protein>
    <submittedName>
        <fullName evidence="1">Uncharacterized protein</fullName>
    </submittedName>
</protein>
<reference evidence="1" key="1">
    <citation type="submission" date="2022-11" db="EMBL/GenBank/DDBJ databases">
        <authorList>
            <person name="Morgan W.R."/>
            <person name="Tartar A."/>
        </authorList>
    </citation>
    <scope>NUCLEOTIDE SEQUENCE</scope>
    <source>
        <strain evidence="1">ARSEF 373</strain>
    </source>
</reference>
<sequence>MDFTLAQCIARRERQLDTLHDLLEQTIAGLLRVKQNANIYSLGSLSVMRSKHVQALADHLQRQCRKRVIEDFQTAWHLEGSSECLQRILELQEVEAV</sequence>
<comment type="caution">
    <text evidence="1">The sequence shown here is derived from an EMBL/GenBank/DDBJ whole genome shotgun (WGS) entry which is preliminary data.</text>
</comment>
<dbReference type="AlphaFoldDB" id="A0AAV2ZA50"/>
<reference evidence="1" key="2">
    <citation type="journal article" date="2023" name="Microbiol Resour">
        <title>Decontamination and Annotation of the Draft Genome Sequence of the Oomycete Lagenidium giganteum ARSEF 373.</title>
        <authorList>
            <person name="Morgan W.R."/>
            <person name="Tartar A."/>
        </authorList>
    </citation>
    <scope>NUCLEOTIDE SEQUENCE</scope>
    <source>
        <strain evidence="1">ARSEF 373</strain>
    </source>
</reference>
<gene>
    <name evidence="1" type="ORF">N0F65_010683</name>
</gene>